<name>A0A9W6EUL1_9FLAO</name>
<reference evidence="2" key="1">
    <citation type="submission" date="2022-07" db="EMBL/GenBank/DDBJ databases">
        <title>Taxonomy of Novel Oxalotrophic and Methylotrophic Bacteria.</title>
        <authorList>
            <person name="Sahin N."/>
            <person name="Tani A."/>
        </authorList>
    </citation>
    <scope>NUCLEOTIDE SEQUENCE</scope>
    <source>
        <strain evidence="2">AM327</strain>
    </source>
</reference>
<dbReference type="SUPFAM" id="SSF52266">
    <property type="entry name" value="SGNH hydrolase"/>
    <property type="match status" value="1"/>
</dbReference>
<accession>A0A9W6EUL1</accession>
<dbReference type="EMBL" id="BRVP01000010">
    <property type="protein sequence ID" value="GLB52714.1"/>
    <property type="molecule type" value="Genomic_DNA"/>
</dbReference>
<sequence length="299" mass="34961">MKKYLITIFIGLVAIFICDFLIGTGLEYFYRKTKKSSHLGHITYTLEETNEDVLIFGTSRGHHHYDANMIADSLGLTTYNTGLDGHFIFYQTAALKSVLARYTPKKVVLDFSGTFEYDQSDYDRLATLLPYYDTHPELEDIILMRSYFERYKLISSIYPYNSLILTIMKGNVAKDSKKNLNGYSPINKVYKGTLDSIPVKEYYEVDPNKIESFKEFLKLSKDNDIDIVVVCSPNYYEFKKSYSLELCRDMCKEFEVPFLDYSKDEYYLKHVELFKDRTHMNKQGATRFTQEIIDLLKKS</sequence>
<feature type="transmembrane region" description="Helical" evidence="1">
    <location>
        <begin position="6"/>
        <end position="30"/>
    </location>
</feature>
<comment type="caution">
    <text evidence="2">The sequence shown here is derived from an EMBL/GenBank/DDBJ whole genome shotgun (WGS) entry which is preliminary data.</text>
</comment>
<dbReference type="GO" id="GO:0016788">
    <property type="term" value="F:hydrolase activity, acting on ester bonds"/>
    <property type="evidence" value="ECO:0007669"/>
    <property type="project" value="UniProtKB-ARBA"/>
</dbReference>
<gene>
    <name evidence="2" type="ORF">NBRC110019_17540</name>
</gene>
<protein>
    <recommendedName>
        <fullName evidence="4">SGNH/GDSL hydrolase family protein</fullName>
    </recommendedName>
</protein>
<keyword evidence="1" id="KW-0812">Transmembrane</keyword>
<proteinExistence type="predicted"/>
<evidence type="ECO:0000256" key="1">
    <source>
        <dbReference type="SAM" id="Phobius"/>
    </source>
</evidence>
<dbReference type="AlphaFoldDB" id="A0A9W6EUL1"/>
<evidence type="ECO:0000313" key="3">
    <source>
        <dbReference type="Proteomes" id="UP001143545"/>
    </source>
</evidence>
<keyword evidence="1" id="KW-0472">Membrane</keyword>
<dbReference type="InterPro" id="IPR036514">
    <property type="entry name" value="SGNH_hydro_sf"/>
</dbReference>
<evidence type="ECO:0000313" key="2">
    <source>
        <dbReference type="EMBL" id="GLB52714.1"/>
    </source>
</evidence>
<dbReference type="Gene3D" id="3.40.50.1110">
    <property type="entry name" value="SGNH hydrolase"/>
    <property type="match status" value="1"/>
</dbReference>
<keyword evidence="3" id="KW-1185">Reference proteome</keyword>
<dbReference type="Proteomes" id="UP001143545">
    <property type="component" value="Unassembled WGS sequence"/>
</dbReference>
<organism evidence="2 3">
    <name type="scientific">Neptunitalea chrysea</name>
    <dbReference type="NCBI Taxonomy" id="1647581"/>
    <lineage>
        <taxon>Bacteria</taxon>
        <taxon>Pseudomonadati</taxon>
        <taxon>Bacteroidota</taxon>
        <taxon>Flavobacteriia</taxon>
        <taxon>Flavobacteriales</taxon>
        <taxon>Flavobacteriaceae</taxon>
        <taxon>Neptunitalea</taxon>
    </lineage>
</organism>
<dbReference type="RefSeq" id="WP_281754178.1">
    <property type="nucleotide sequence ID" value="NZ_BRVP01000010.1"/>
</dbReference>
<evidence type="ECO:0008006" key="4">
    <source>
        <dbReference type="Google" id="ProtNLM"/>
    </source>
</evidence>
<keyword evidence="1" id="KW-1133">Transmembrane helix</keyword>